<dbReference type="GO" id="GO:0004190">
    <property type="term" value="F:aspartic-type endopeptidase activity"/>
    <property type="evidence" value="ECO:0007669"/>
    <property type="project" value="UniProtKB-KW"/>
</dbReference>
<keyword evidence="5 13" id="KW-0645">Protease</keyword>
<evidence type="ECO:0000256" key="6">
    <source>
        <dbReference type="ARBA" id="ARBA00022729"/>
    </source>
</evidence>
<evidence type="ECO:0000259" key="14">
    <source>
        <dbReference type="PROSITE" id="PS51767"/>
    </source>
</evidence>
<evidence type="ECO:0000313" key="16">
    <source>
        <dbReference type="RefSeq" id="XP_018829578.1"/>
    </source>
</evidence>
<gene>
    <name evidence="16 17" type="primary">LOC108997680</name>
</gene>
<dbReference type="GeneID" id="108997680"/>
<comment type="subcellular location">
    <subcellularLocation>
        <location evidence="1">Cell membrane</location>
        <topology evidence="1">Lipid-anchor</topology>
        <topology evidence="1">GPI-anchor</topology>
    </subcellularLocation>
</comment>
<protein>
    <submittedName>
        <fullName evidence="16 17">Aspartyl protease family protein 1-like isoform X1</fullName>
    </submittedName>
</protein>
<evidence type="ECO:0000256" key="10">
    <source>
        <dbReference type="ARBA" id="ARBA00023180"/>
    </source>
</evidence>
<dbReference type="InterPro" id="IPR001969">
    <property type="entry name" value="Aspartic_peptidase_AS"/>
</dbReference>
<dbReference type="Gramene" id="Jr11_08380_p1">
    <property type="protein sequence ID" value="cds.Jr11_08380_p1"/>
    <property type="gene ID" value="Jr11_08380"/>
</dbReference>
<dbReference type="FunFam" id="2.40.70.10:FF:000012">
    <property type="entry name" value="Aspartyl protease family protein 1"/>
    <property type="match status" value="1"/>
</dbReference>
<dbReference type="OrthoDB" id="2747330at2759"/>
<dbReference type="Pfam" id="PF14541">
    <property type="entry name" value="TAXi_C"/>
    <property type="match status" value="1"/>
</dbReference>
<dbReference type="Proteomes" id="UP000235220">
    <property type="component" value="Chromosome 11"/>
</dbReference>
<dbReference type="KEGG" id="jre:108997680"/>
<feature type="domain" description="Peptidase A1" evidence="14">
    <location>
        <begin position="135"/>
        <end position="477"/>
    </location>
</feature>
<name>A0A2I4FD63_JUGRE</name>
<dbReference type="GO" id="GO:0098552">
    <property type="term" value="C:side of membrane"/>
    <property type="evidence" value="ECO:0007669"/>
    <property type="project" value="UniProtKB-KW"/>
</dbReference>
<dbReference type="AlphaFoldDB" id="A0A2I4FD63"/>
<dbReference type="InterPro" id="IPR001461">
    <property type="entry name" value="Aspartic_peptidase_A1"/>
</dbReference>
<keyword evidence="4" id="KW-0336">GPI-anchor</keyword>
<evidence type="ECO:0000313" key="17">
    <source>
        <dbReference type="RefSeq" id="XP_035538935.1"/>
    </source>
</evidence>
<evidence type="ECO:0000256" key="13">
    <source>
        <dbReference type="RuleBase" id="RU000454"/>
    </source>
</evidence>
<evidence type="ECO:0000256" key="3">
    <source>
        <dbReference type="ARBA" id="ARBA00022475"/>
    </source>
</evidence>
<accession>A0A2I4FD63</accession>
<dbReference type="PROSITE" id="PS00141">
    <property type="entry name" value="ASP_PROTEASE"/>
    <property type="match status" value="1"/>
</dbReference>
<feature type="active site" evidence="12">
    <location>
        <position position="153"/>
    </location>
</feature>
<evidence type="ECO:0000313" key="15">
    <source>
        <dbReference type="Proteomes" id="UP000235220"/>
    </source>
</evidence>
<dbReference type="PROSITE" id="PS51767">
    <property type="entry name" value="PEPTIDASE_A1"/>
    <property type="match status" value="1"/>
</dbReference>
<dbReference type="RefSeq" id="XP_018829578.1">
    <property type="nucleotide sequence ID" value="XM_018974033.2"/>
</dbReference>
<dbReference type="SUPFAM" id="SSF50630">
    <property type="entry name" value="Acid proteases"/>
    <property type="match status" value="1"/>
</dbReference>
<reference evidence="16 17" key="1">
    <citation type="submission" date="2025-04" db="UniProtKB">
        <authorList>
            <consortium name="RefSeq"/>
        </authorList>
    </citation>
    <scope>IDENTIFICATION</scope>
    <source>
        <tissue evidence="16 17">Leaves</tissue>
    </source>
</reference>
<dbReference type="InterPro" id="IPR033121">
    <property type="entry name" value="PEPTIDASE_A1"/>
</dbReference>
<keyword evidence="6" id="KW-0732">Signal</keyword>
<keyword evidence="10" id="KW-0325">Glycoprotein</keyword>
<dbReference type="PANTHER" id="PTHR13683">
    <property type="entry name" value="ASPARTYL PROTEASES"/>
    <property type="match status" value="1"/>
</dbReference>
<keyword evidence="3" id="KW-1003">Cell membrane</keyword>
<evidence type="ECO:0000256" key="2">
    <source>
        <dbReference type="ARBA" id="ARBA00007447"/>
    </source>
</evidence>
<dbReference type="FunFam" id="2.40.70.10:FF:000014">
    <property type="entry name" value="Aspartyl protease family protein 1"/>
    <property type="match status" value="1"/>
</dbReference>
<dbReference type="RefSeq" id="XP_035538935.1">
    <property type="nucleotide sequence ID" value="XM_035683042.1"/>
</dbReference>
<evidence type="ECO:0000256" key="7">
    <source>
        <dbReference type="ARBA" id="ARBA00022750"/>
    </source>
</evidence>
<keyword evidence="15" id="KW-1185">Reference proteome</keyword>
<dbReference type="PANTHER" id="PTHR13683:SF826">
    <property type="entry name" value="ASPARTYL PROTEASE FAMILY PROTEIN 1"/>
    <property type="match status" value="1"/>
</dbReference>
<sequence>MFTLVPFLHAIYVYRFAFPERDFCSSINYETMAWVPFTSPRLCLLSIFFFGLSSRICYGFGFGFDIHHRFSDPVKGVLGLDDLPEKGSLDYYVAMAHRDRLIRARHLAASYGQSSPLTFANGNDTLFISSLGFLHYANVSVGTPSLSFLVALDTGSNLFWLPCDCKKGGCVTGLQTSSGEEIKLNIYSPNNSSTSEKLSSNSTLCRPSDQCSSESSNCCYKTVNSRNTSSTGILVEDVLRLVTDDDQSKAVDARITFGCGQIQTGTFLMGAAPNGLFGLGMQDISVPSILAKNGLTSNSFALCFGLDGVGRINFGFNGSSDQSETPFNVRQSHPTYNISITGITVGSNSSELEFSAIFDTSTAFTVLSDPAYTFISESFNSKVEEKRHALHSEIPFEYCYELRANQSTFKIPRINLTMKGGDDYFLKHPTALIPTLEGGYLYCLALLKSEDINIIGQNFMSGYRIVFDREKMILGWKDSNCYNDESSNTLPVSPSPSPAVSPVRPVIPVTTELNGNYSHTPAAAPSSYSPKLKSFTCTVTVLLVSFLAIV</sequence>
<dbReference type="GO" id="GO:0006508">
    <property type="term" value="P:proteolysis"/>
    <property type="evidence" value="ECO:0007669"/>
    <property type="project" value="UniProtKB-KW"/>
</dbReference>
<dbReference type="Pfam" id="PF14543">
    <property type="entry name" value="TAXi_N"/>
    <property type="match status" value="1"/>
</dbReference>
<keyword evidence="9" id="KW-0472">Membrane</keyword>
<feature type="active site" evidence="12">
    <location>
        <position position="359"/>
    </location>
</feature>
<dbReference type="InterPro" id="IPR032799">
    <property type="entry name" value="TAXi_C"/>
</dbReference>
<keyword evidence="7 13" id="KW-0064">Aspartyl protease</keyword>
<organism evidence="15 16">
    <name type="scientific">Juglans regia</name>
    <name type="common">English walnut</name>
    <dbReference type="NCBI Taxonomy" id="51240"/>
    <lineage>
        <taxon>Eukaryota</taxon>
        <taxon>Viridiplantae</taxon>
        <taxon>Streptophyta</taxon>
        <taxon>Embryophyta</taxon>
        <taxon>Tracheophyta</taxon>
        <taxon>Spermatophyta</taxon>
        <taxon>Magnoliopsida</taxon>
        <taxon>eudicotyledons</taxon>
        <taxon>Gunneridae</taxon>
        <taxon>Pentapetalae</taxon>
        <taxon>rosids</taxon>
        <taxon>fabids</taxon>
        <taxon>Fagales</taxon>
        <taxon>Juglandaceae</taxon>
        <taxon>Juglans</taxon>
    </lineage>
</organism>
<dbReference type="InterPro" id="IPR021109">
    <property type="entry name" value="Peptidase_aspartic_dom_sf"/>
</dbReference>
<dbReference type="Gene3D" id="2.40.70.10">
    <property type="entry name" value="Acid Proteases"/>
    <property type="match status" value="2"/>
</dbReference>
<evidence type="ECO:0000256" key="11">
    <source>
        <dbReference type="ARBA" id="ARBA00023288"/>
    </source>
</evidence>
<evidence type="ECO:0000256" key="8">
    <source>
        <dbReference type="ARBA" id="ARBA00022801"/>
    </source>
</evidence>
<proteinExistence type="inferred from homology"/>
<evidence type="ECO:0000256" key="1">
    <source>
        <dbReference type="ARBA" id="ARBA00004609"/>
    </source>
</evidence>
<comment type="similarity">
    <text evidence="2 13">Belongs to the peptidase A1 family.</text>
</comment>
<evidence type="ECO:0000256" key="5">
    <source>
        <dbReference type="ARBA" id="ARBA00022670"/>
    </source>
</evidence>
<keyword evidence="8 13" id="KW-0378">Hydrolase</keyword>
<dbReference type="PRINTS" id="PR00792">
    <property type="entry name" value="PEPSIN"/>
</dbReference>
<evidence type="ECO:0000256" key="4">
    <source>
        <dbReference type="ARBA" id="ARBA00022622"/>
    </source>
</evidence>
<evidence type="ECO:0000256" key="12">
    <source>
        <dbReference type="PIRSR" id="PIRSR601461-1"/>
    </source>
</evidence>
<dbReference type="InterPro" id="IPR032861">
    <property type="entry name" value="TAXi_N"/>
</dbReference>
<keyword evidence="11" id="KW-0449">Lipoprotein</keyword>
<dbReference type="GO" id="GO:0005886">
    <property type="term" value="C:plasma membrane"/>
    <property type="evidence" value="ECO:0007669"/>
    <property type="project" value="UniProtKB-SubCell"/>
</dbReference>
<evidence type="ECO:0000256" key="9">
    <source>
        <dbReference type="ARBA" id="ARBA00023136"/>
    </source>
</evidence>